<sequence length="1303" mass="142030">MREYSKHLETSPTARFSVDSACSVTSEERSYTELEKPYQKEDSRESFSSTAREYPDDSSRSGSLYSDSTVEPSSTRDHQESISPHVSLDQIESASSVHELPPVKPERPTEIGKMEQEPSTYTALLCEKVSTVPAPLGDENATRTSEGYTSPAAKIIMTEDKQSVPDVAHWHGIASGLFAALKTELCVIDSPSMENVLDQTGKDVRGTTEQVIFDTSTKPSEKHCELDLSERIISENEKETLKEQAHWSDGKAGAAVEKETQETTSLTEHDKSHPGRKVSGEVTPVKALRFQLGEDSSIEPLADPTDASALISSSDADQSLSKEVFERKVRLEKFLEAEFLEAMATDEEDESSRASVKQSIVSTSSSSHQKDGHKVAESKDDKTEGDVTLASALSSGLPTELVCIAQSSVDLPKDITHITKCIDSQERVSPPQASPEEAARQDEPAAVAAGLASGLSVELVCMVESEELCSEIKRAEEEAIHHVIEKKSDYAVDDDGVTMQAYIERRLSDSDHFTDEKQRASPSSETVRASLEGIPTPERTTSKSFDELHLNGTSDSPLSVGLVAGLAAGLATELVCMPQSAEELCIDAPESRWPPAQGSRVEIMPPEMTASIYEELPELIEETPCSNTNVESMDRGTPTSPVLHRTGQIPVQREVITTVTSRRVVYQNDGPPGTWTTSTFSEPSQGETEDDSRHTTVTYVYRTYTSADDDNKDDTLMASGTLPSRQGEDGLPFEILRSAAQRHAREEDGRDDGDHVTETSSRSYVYTVSSDHGDPETFIRHTDGTQTLHDPDSSIHSIAMDEVARITEMAAAAVSQSPNGWTVVHRSADSSSQRPLELTRPSELSERRNGHVTHVTETRQIVYHPSSSAEIRFPMASSTEETCLPPEGSDPKTILEFMAAQTKQAAKEMLEEQPLYEEDEEGAQEQSSLSDASPLVEEPVFGKTLQPDYPELVELSAGNTPSEPPSPHSAVHDNRARHNGEPIGTTASVQRLVVVEETMPTSTLSGESETRRVVSYVEEPTTVVREEWVLEGGHGEASHVISQSSMFQHEVLTREGLTSAGITSSLASTGDDAICSAAHHHPEHGLGTAGDADQRSSLKASVASTHHEQQRIDAEALSRTEATQDTVRELQATSSERQANGRHDGDAAAPFDIRDWGKPLGLPVPPDPSSKSSKTKKSGAAVASRGASDVVYVDLTYVPHHGDPGYCDVEFFSRVRARYYVLSGTNPSQQVLDALLEAKRGWGEPDVPVTVIPTYETDALCYWIAHNQKALEEHHIDVAPSASRCTINLQDHESSCAAYRLEF</sequence>
<feature type="compositionally biased region" description="Basic and acidic residues" evidence="1">
    <location>
        <begin position="1105"/>
        <end position="1118"/>
    </location>
</feature>
<feature type="region of interest" description="Disordered" evidence="1">
    <location>
        <begin position="344"/>
        <end position="386"/>
    </location>
</feature>
<feature type="compositionally biased region" description="Basic and acidic residues" evidence="1">
    <location>
        <begin position="256"/>
        <end position="273"/>
    </location>
</feature>
<keyword evidence="3" id="KW-1185">Reference proteome</keyword>
<feature type="region of interest" description="Disordered" evidence="1">
    <location>
        <begin position="826"/>
        <end position="851"/>
    </location>
</feature>
<dbReference type="PANTHER" id="PTHR13843:SF12">
    <property type="entry name" value="ATPASE F1_V1_A1 COMPLEX ALPHA_BETA SUBUNIT NUCLEOTIDE-BINDING DOMAIN-CONTAINING PROTEIN"/>
    <property type="match status" value="1"/>
</dbReference>
<proteinExistence type="predicted"/>
<feature type="region of interest" description="Disordered" evidence="1">
    <location>
        <begin position="244"/>
        <end position="282"/>
    </location>
</feature>
<feature type="compositionally biased region" description="Polar residues" evidence="1">
    <location>
        <begin position="1120"/>
        <end position="1138"/>
    </location>
</feature>
<gene>
    <name evidence="2" type="ORF">HPB51_008705</name>
</gene>
<evidence type="ECO:0000256" key="1">
    <source>
        <dbReference type="SAM" id="MobiDB-lite"/>
    </source>
</evidence>
<dbReference type="GO" id="GO:0003779">
    <property type="term" value="F:actin binding"/>
    <property type="evidence" value="ECO:0007669"/>
    <property type="project" value="TreeGrafter"/>
</dbReference>
<dbReference type="GO" id="GO:0016358">
    <property type="term" value="P:dendrite development"/>
    <property type="evidence" value="ECO:0007669"/>
    <property type="project" value="TreeGrafter"/>
</dbReference>
<feature type="compositionally biased region" description="Basic and acidic residues" evidence="1">
    <location>
        <begin position="368"/>
        <end position="385"/>
    </location>
</feature>
<feature type="region of interest" description="Disordered" evidence="1">
    <location>
        <begin position="1"/>
        <end position="116"/>
    </location>
</feature>
<dbReference type="GO" id="GO:0045202">
    <property type="term" value="C:synapse"/>
    <property type="evidence" value="ECO:0007669"/>
    <property type="project" value="TreeGrafter"/>
</dbReference>
<name>A0A9J6EZW7_RHIMP</name>
<dbReference type="GO" id="GO:0008017">
    <property type="term" value="F:microtubule binding"/>
    <property type="evidence" value="ECO:0007669"/>
    <property type="project" value="InterPro"/>
</dbReference>
<feature type="compositionally biased region" description="Polar residues" evidence="1">
    <location>
        <begin position="674"/>
        <end position="686"/>
    </location>
</feature>
<feature type="compositionally biased region" description="Basic and acidic residues" evidence="1">
    <location>
        <begin position="26"/>
        <end position="45"/>
    </location>
</feature>
<organism evidence="2 3">
    <name type="scientific">Rhipicephalus microplus</name>
    <name type="common">Cattle tick</name>
    <name type="synonym">Boophilus microplus</name>
    <dbReference type="NCBI Taxonomy" id="6941"/>
    <lineage>
        <taxon>Eukaryota</taxon>
        <taxon>Metazoa</taxon>
        <taxon>Ecdysozoa</taxon>
        <taxon>Arthropoda</taxon>
        <taxon>Chelicerata</taxon>
        <taxon>Arachnida</taxon>
        <taxon>Acari</taxon>
        <taxon>Parasitiformes</taxon>
        <taxon>Ixodida</taxon>
        <taxon>Ixodoidea</taxon>
        <taxon>Ixodidae</taxon>
        <taxon>Rhipicephalinae</taxon>
        <taxon>Rhipicephalus</taxon>
        <taxon>Boophilus</taxon>
    </lineage>
</organism>
<dbReference type="GO" id="GO:0005875">
    <property type="term" value="C:microtubule associated complex"/>
    <property type="evidence" value="ECO:0007669"/>
    <property type="project" value="TreeGrafter"/>
</dbReference>
<feature type="region of interest" description="Disordered" evidence="1">
    <location>
        <begin position="954"/>
        <end position="983"/>
    </location>
</feature>
<dbReference type="GO" id="GO:0031114">
    <property type="term" value="P:regulation of microtubule depolymerization"/>
    <property type="evidence" value="ECO:0007669"/>
    <property type="project" value="TreeGrafter"/>
</dbReference>
<protein>
    <recommendedName>
        <fullName evidence="4">Microtubule-associated protein futsch</fullName>
    </recommendedName>
</protein>
<evidence type="ECO:0008006" key="4">
    <source>
        <dbReference type="Google" id="ProtNLM"/>
    </source>
</evidence>
<dbReference type="GO" id="GO:0043025">
    <property type="term" value="C:neuronal cell body"/>
    <property type="evidence" value="ECO:0007669"/>
    <property type="project" value="TreeGrafter"/>
</dbReference>
<feature type="region of interest" description="Disordered" evidence="1">
    <location>
        <begin position="665"/>
        <end position="695"/>
    </location>
</feature>
<dbReference type="EMBL" id="JABSTU010000001">
    <property type="protein sequence ID" value="KAH8039773.1"/>
    <property type="molecule type" value="Genomic_DNA"/>
</dbReference>
<feature type="compositionally biased region" description="Basic and acidic residues" evidence="1">
    <location>
        <begin position="1139"/>
        <end position="1157"/>
    </location>
</feature>
<dbReference type="GO" id="GO:0000226">
    <property type="term" value="P:microtubule cytoskeleton organization"/>
    <property type="evidence" value="ECO:0007669"/>
    <property type="project" value="InterPro"/>
</dbReference>
<dbReference type="InterPro" id="IPR026074">
    <property type="entry name" value="MAP1"/>
</dbReference>
<feature type="compositionally biased region" description="Acidic residues" evidence="1">
    <location>
        <begin position="914"/>
        <end position="923"/>
    </location>
</feature>
<feature type="compositionally biased region" description="Low complexity" evidence="1">
    <location>
        <begin position="355"/>
        <end position="367"/>
    </location>
</feature>
<dbReference type="GO" id="GO:0030425">
    <property type="term" value="C:dendrite"/>
    <property type="evidence" value="ECO:0007669"/>
    <property type="project" value="TreeGrafter"/>
</dbReference>
<feature type="region of interest" description="Disordered" evidence="1">
    <location>
        <begin position="707"/>
        <end position="762"/>
    </location>
</feature>
<feature type="compositionally biased region" description="Basic and acidic residues" evidence="1">
    <location>
        <begin position="743"/>
        <end position="757"/>
    </location>
</feature>
<feature type="compositionally biased region" description="Basic and acidic residues" evidence="1">
    <location>
        <begin position="508"/>
        <end position="519"/>
    </location>
</feature>
<feature type="region of interest" description="Disordered" evidence="1">
    <location>
        <begin position="423"/>
        <end position="445"/>
    </location>
</feature>
<feature type="region of interest" description="Disordered" evidence="1">
    <location>
        <begin position="914"/>
        <end position="934"/>
    </location>
</feature>
<dbReference type="GO" id="GO:0005829">
    <property type="term" value="C:cytosol"/>
    <property type="evidence" value="ECO:0007669"/>
    <property type="project" value="TreeGrafter"/>
</dbReference>
<dbReference type="PANTHER" id="PTHR13843">
    <property type="entry name" value="MICROTUBULE-ASSOCIATED PROTEIN"/>
    <property type="match status" value="1"/>
</dbReference>
<dbReference type="GO" id="GO:0007409">
    <property type="term" value="P:axonogenesis"/>
    <property type="evidence" value="ECO:0007669"/>
    <property type="project" value="TreeGrafter"/>
</dbReference>
<evidence type="ECO:0000313" key="3">
    <source>
        <dbReference type="Proteomes" id="UP000821866"/>
    </source>
</evidence>
<comment type="caution">
    <text evidence="2">The sequence shown here is derived from an EMBL/GenBank/DDBJ whole genome shotgun (WGS) entry which is preliminary data.</text>
</comment>
<reference evidence="2" key="2">
    <citation type="submission" date="2021-09" db="EMBL/GenBank/DDBJ databases">
        <authorList>
            <person name="Jia N."/>
            <person name="Wang J."/>
            <person name="Shi W."/>
            <person name="Du L."/>
            <person name="Sun Y."/>
            <person name="Zhan W."/>
            <person name="Jiang J."/>
            <person name="Wang Q."/>
            <person name="Zhang B."/>
            <person name="Ji P."/>
            <person name="Sakyi L.B."/>
            <person name="Cui X."/>
            <person name="Yuan T."/>
            <person name="Jiang B."/>
            <person name="Yang W."/>
            <person name="Lam T.T.-Y."/>
            <person name="Chang Q."/>
            <person name="Ding S."/>
            <person name="Wang X."/>
            <person name="Zhu J."/>
            <person name="Ruan X."/>
            <person name="Zhao L."/>
            <person name="Wei J."/>
            <person name="Que T."/>
            <person name="Du C."/>
            <person name="Cheng J."/>
            <person name="Dai P."/>
            <person name="Han X."/>
            <person name="Huang E."/>
            <person name="Gao Y."/>
            <person name="Liu J."/>
            <person name="Shao H."/>
            <person name="Ye R."/>
            <person name="Li L."/>
            <person name="Wei W."/>
            <person name="Wang X."/>
            <person name="Wang C."/>
            <person name="Huo Q."/>
            <person name="Li W."/>
            <person name="Guo W."/>
            <person name="Chen H."/>
            <person name="Chen S."/>
            <person name="Zhou L."/>
            <person name="Zhou L."/>
            <person name="Ni X."/>
            <person name="Tian J."/>
            <person name="Zhou Y."/>
            <person name="Sheng Y."/>
            <person name="Liu T."/>
            <person name="Pan Y."/>
            <person name="Xia L."/>
            <person name="Li J."/>
            <person name="Zhao F."/>
            <person name="Cao W."/>
        </authorList>
    </citation>
    <scope>NUCLEOTIDE SEQUENCE</scope>
    <source>
        <strain evidence="2">Rmic-2018</strain>
        <tissue evidence="2">Larvae</tissue>
    </source>
</reference>
<accession>A0A9J6EZW7</accession>
<feature type="region of interest" description="Disordered" evidence="1">
    <location>
        <begin position="1077"/>
        <end position="1181"/>
    </location>
</feature>
<feature type="compositionally biased region" description="Basic and acidic residues" evidence="1">
    <location>
        <begin position="970"/>
        <end position="980"/>
    </location>
</feature>
<feature type="region of interest" description="Disordered" evidence="1">
    <location>
        <begin position="508"/>
        <end position="542"/>
    </location>
</feature>
<feature type="compositionally biased region" description="Basic and acidic residues" evidence="1">
    <location>
        <begin position="104"/>
        <end position="116"/>
    </location>
</feature>
<reference evidence="2" key="1">
    <citation type="journal article" date="2020" name="Cell">
        <title>Large-Scale Comparative Analyses of Tick Genomes Elucidate Their Genetic Diversity and Vector Capacities.</title>
        <authorList>
            <consortium name="Tick Genome and Microbiome Consortium (TIGMIC)"/>
            <person name="Jia N."/>
            <person name="Wang J."/>
            <person name="Shi W."/>
            <person name="Du L."/>
            <person name="Sun Y."/>
            <person name="Zhan W."/>
            <person name="Jiang J.F."/>
            <person name="Wang Q."/>
            <person name="Zhang B."/>
            <person name="Ji P."/>
            <person name="Bell-Sakyi L."/>
            <person name="Cui X.M."/>
            <person name="Yuan T.T."/>
            <person name="Jiang B.G."/>
            <person name="Yang W.F."/>
            <person name="Lam T.T."/>
            <person name="Chang Q.C."/>
            <person name="Ding S.J."/>
            <person name="Wang X.J."/>
            <person name="Zhu J.G."/>
            <person name="Ruan X.D."/>
            <person name="Zhao L."/>
            <person name="Wei J.T."/>
            <person name="Ye R.Z."/>
            <person name="Que T.C."/>
            <person name="Du C.H."/>
            <person name="Zhou Y.H."/>
            <person name="Cheng J.X."/>
            <person name="Dai P.F."/>
            <person name="Guo W.B."/>
            <person name="Han X.H."/>
            <person name="Huang E.J."/>
            <person name="Li L.F."/>
            <person name="Wei W."/>
            <person name="Gao Y.C."/>
            <person name="Liu J.Z."/>
            <person name="Shao H.Z."/>
            <person name="Wang X."/>
            <person name="Wang C.C."/>
            <person name="Yang T.C."/>
            <person name="Huo Q.B."/>
            <person name="Li W."/>
            <person name="Chen H.Y."/>
            <person name="Chen S.E."/>
            <person name="Zhou L.G."/>
            <person name="Ni X.B."/>
            <person name="Tian J.H."/>
            <person name="Sheng Y."/>
            <person name="Liu T."/>
            <person name="Pan Y.S."/>
            <person name="Xia L.Y."/>
            <person name="Li J."/>
            <person name="Zhao F."/>
            <person name="Cao W.C."/>
        </authorList>
    </citation>
    <scope>NUCLEOTIDE SEQUENCE</scope>
    <source>
        <strain evidence="2">Rmic-2018</strain>
    </source>
</reference>
<feature type="compositionally biased region" description="Polar residues" evidence="1">
    <location>
        <begin position="1095"/>
        <end position="1104"/>
    </location>
</feature>
<feature type="compositionally biased region" description="Polar residues" evidence="1">
    <location>
        <begin position="10"/>
        <end position="25"/>
    </location>
</feature>
<evidence type="ECO:0000313" key="2">
    <source>
        <dbReference type="EMBL" id="KAH8039773.1"/>
    </source>
</evidence>
<dbReference type="Proteomes" id="UP000821866">
    <property type="component" value="Chromosome 1"/>
</dbReference>
<dbReference type="GO" id="GO:0005874">
    <property type="term" value="C:microtubule"/>
    <property type="evidence" value="ECO:0007669"/>
    <property type="project" value="InterPro"/>
</dbReference>